<evidence type="ECO:0000313" key="4">
    <source>
        <dbReference type="Proteomes" id="UP001294412"/>
    </source>
</evidence>
<organism evidence="3 4">
    <name type="scientific">Fulvimarina uroteuthidis</name>
    <dbReference type="NCBI Taxonomy" id="3098149"/>
    <lineage>
        <taxon>Bacteria</taxon>
        <taxon>Pseudomonadati</taxon>
        <taxon>Pseudomonadota</taxon>
        <taxon>Alphaproteobacteria</taxon>
        <taxon>Hyphomicrobiales</taxon>
        <taxon>Aurantimonadaceae</taxon>
        <taxon>Fulvimarina</taxon>
    </lineage>
</organism>
<dbReference type="Proteomes" id="UP001294412">
    <property type="component" value="Unassembled WGS sequence"/>
</dbReference>
<dbReference type="InterPro" id="IPR002477">
    <property type="entry name" value="Peptidoglycan-bd-like"/>
</dbReference>
<reference evidence="3 4" key="1">
    <citation type="submission" date="2023-12" db="EMBL/GenBank/DDBJ databases">
        <title>Description of Novel Strain Fulvimarina sp. 2208YS6-2-32 isolated from Uroteuthis (Photololigo) edulis.</title>
        <authorList>
            <person name="Park J.-S."/>
        </authorList>
    </citation>
    <scope>NUCLEOTIDE SEQUENCE [LARGE SCALE GENOMIC DNA]</scope>
    <source>
        <strain evidence="3 4">2208YS6-2-32</strain>
    </source>
</reference>
<name>A0ABU5HZL0_9HYPH</name>
<evidence type="ECO:0000259" key="1">
    <source>
        <dbReference type="Pfam" id="PF01471"/>
    </source>
</evidence>
<sequence length="268" mass="28674">MAIDRRTIEAVRTVGGETGMAPEVLLAVALVETRAVPLVRIGRREEPLIRFEGHYFDRQLPERLRPQARAEGLSHPRAGRIASPAAQPDRWALFQRAVRIDAEAACASVSWGLCQVMGAHAAALGFRTAEALASTARSSILGQVTIGARFLALGRLADRLMDGDFPGFARRYNGPGYRRNRYDEKIAAALERARSALHASGAGDILQVGARGPAVLHLQTALRNAGASIAVDGIFGPRTRTALETFQRAAGMAATGFAGAETRSRLGI</sequence>
<protein>
    <submittedName>
        <fullName evidence="3">N-acetylmuramidase domain-containing protein</fullName>
    </submittedName>
</protein>
<accession>A0ABU5HZL0</accession>
<dbReference type="InterPro" id="IPR024408">
    <property type="entry name" value="Muramidase"/>
</dbReference>
<evidence type="ECO:0000259" key="2">
    <source>
        <dbReference type="Pfam" id="PF11860"/>
    </source>
</evidence>
<dbReference type="InterPro" id="IPR036365">
    <property type="entry name" value="PGBD-like_sf"/>
</dbReference>
<gene>
    <name evidence="3" type="ORF">U0C82_05290</name>
</gene>
<dbReference type="RefSeq" id="WP_322186045.1">
    <property type="nucleotide sequence ID" value="NZ_JAXLPB010000002.1"/>
</dbReference>
<dbReference type="EMBL" id="JAXLPB010000002">
    <property type="protein sequence ID" value="MDY8108568.1"/>
    <property type="molecule type" value="Genomic_DNA"/>
</dbReference>
<dbReference type="Gene3D" id="1.10.101.10">
    <property type="entry name" value="PGBD-like superfamily/PGBD"/>
    <property type="match status" value="1"/>
</dbReference>
<feature type="domain" description="Peptidoglycan binding-like" evidence="1">
    <location>
        <begin position="211"/>
        <end position="266"/>
    </location>
</feature>
<evidence type="ECO:0000313" key="3">
    <source>
        <dbReference type="EMBL" id="MDY8108568.1"/>
    </source>
</evidence>
<proteinExistence type="predicted"/>
<feature type="domain" description="N-acetylmuramidase" evidence="2">
    <location>
        <begin position="22"/>
        <end position="193"/>
    </location>
</feature>
<comment type="caution">
    <text evidence="3">The sequence shown here is derived from an EMBL/GenBank/DDBJ whole genome shotgun (WGS) entry which is preliminary data.</text>
</comment>
<dbReference type="SUPFAM" id="SSF47090">
    <property type="entry name" value="PGBD-like"/>
    <property type="match status" value="1"/>
</dbReference>
<dbReference type="Pfam" id="PF01471">
    <property type="entry name" value="PG_binding_1"/>
    <property type="match status" value="1"/>
</dbReference>
<dbReference type="InterPro" id="IPR036366">
    <property type="entry name" value="PGBDSf"/>
</dbReference>
<keyword evidence="4" id="KW-1185">Reference proteome</keyword>
<dbReference type="Pfam" id="PF11860">
    <property type="entry name" value="Muramidase"/>
    <property type="match status" value="1"/>
</dbReference>